<keyword evidence="2" id="KW-1185">Reference proteome</keyword>
<protein>
    <submittedName>
        <fullName evidence="1">Uncharacterized protein</fullName>
    </submittedName>
</protein>
<dbReference type="EMBL" id="CM017628">
    <property type="protein sequence ID" value="TYH68219.1"/>
    <property type="molecule type" value="Genomic_DNA"/>
</dbReference>
<gene>
    <name evidence="1" type="ORF">ES332_D06G242800v1</name>
</gene>
<accession>A0A5D2KN13</accession>
<reference evidence="1 2" key="1">
    <citation type="submission" date="2019-07" db="EMBL/GenBank/DDBJ databases">
        <title>WGS assembly of Gossypium tomentosum.</title>
        <authorList>
            <person name="Chen Z.J."/>
            <person name="Sreedasyam A."/>
            <person name="Ando A."/>
            <person name="Song Q."/>
            <person name="De L."/>
            <person name="Hulse-Kemp A."/>
            <person name="Ding M."/>
            <person name="Ye W."/>
            <person name="Kirkbride R."/>
            <person name="Jenkins J."/>
            <person name="Plott C."/>
            <person name="Lovell J."/>
            <person name="Lin Y.-M."/>
            <person name="Vaughn R."/>
            <person name="Liu B."/>
            <person name="Li W."/>
            <person name="Simpson S."/>
            <person name="Scheffler B."/>
            <person name="Saski C."/>
            <person name="Grover C."/>
            <person name="Hu G."/>
            <person name="Conover J."/>
            <person name="Carlson J."/>
            <person name="Shu S."/>
            <person name="Boston L."/>
            <person name="Williams M."/>
            <person name="Peterson D."/>
            <person name="Mcgee K."/>
            <person name="Jones D."/>
            <person name="Wendel J."/>
            <person name="Stelly D."/>
            <person name="Grimwood J."/>
            <person name="Schmutz J."/>
        </authorList>
    </citation>
    <scope>NUCLEOTIDE SEQUENCE [LARGE SCALE GENOMIC DNA]</scope>
    <source>
        <strain evidence="1">7179.01</strain>
    </source>
</reference>
<organism evidence="1 2">
    <name type="scientific">Gossypium tomentosum</name>
    <name type="common">Hawaiian cotton</name>
    <name type="synonym">Gossypium sandvicense</name>
    <dbReference type="NCBI Taxonomy" id="34277"/>
    <lineage>
        <taxon>Eukaryota</taxon>
        <taxon>Viridiplantae</taxon>
        <taxon>Streptophyta</taxon>
        <taxon>Embryophyta</taxon>
        <taxon>Tracheophyta</taxon>
        <taxon>Spermatophyta</taxon>
        <taxon>Magnoliopsida</taxon>
        <taxon>eudicotyledons</taxon>
        <taxon>Gunneridae</taxon>
        <taxon>Pentapetalae</taxon>
        <taxon>rosids</taxon>
        <taxon>malvids</taxon>
        <taxon>Malvales</taxon>
        <taxon>Malvaceae</taxon>
        <taxon>Malvoideae</taxon>
        <taxon>Gossypium</taxon>
    </lineage>
</organism>
<evidence type="ECO:0000313" key="2">
    <source>
        <dbReference type="Proteomes" id="UP000322667"/>
    </source>
</evidence>
<name>A0A5D2KN13_GOSTO</name>
<evidence type="ECO:0000313" key="1">
    <source>
        <dbReference type="EMBL" id="TYH68219.1"/>
    </source>
</evidence>
<dbReference type="Proteomes" id="UP000322667">
    <property type="component" value="Chromosome D06"/>
</dbReference>
<sequence length="88" mass="10785">MKMFLVLFKFFKNPDLNQTYFFFEIEKKEKETRRKTFGLATFQTLVRTLMGFEIFEVLEVVLDSGGRWNDRYWRAVNGEERGLLWPFW</sequence>
<dbReference type="AlphaFoldDB" id="A0A5D2KN13"/>
<proteinExistence type="predicted"/>